<dbReference type="RefSeq" id="WP_195874991.1">
    <property type="nucleotide sequence ID" value="NZ_JADOEL010000003.1"/>
</dbReference>
<accession>A0ABS0EQX3</accession>
<keyword evidence="2" id="KW-1185">Reference proteome</keyword>
<protein>
    <submittedName>
        <fullName evidence="1">Uncharacterized protein</fullName>
    </submittedName>
</protein>
<dbReference type="Proteomes" id="UP000657372">
    <property type="component" value="Unassembled WGS sequence"/>
</dbReference>
<organism evidence="1 2">
    <name type="scientific">Herminiimonas contaminans</name>
    <dbReference type="NCBI Taxonomy" id="1111140"/>
    <lineage>
        <taxon>Bacteria</taxon>
        <taxon>Pseudomonadati</taxon>
        <taxon>Pseudomonadota</taxon>
        <taxon>Betaproteobacteria</taxon>
        <taxon>Burkholderiales</taxon>
        <taxon>Oxalobacteraceae</taxon>
        <taxon>Herminiimonas</taxon>
    </lineage>
</organism>
<proteinExistence type="predicted"/>
<dbReference type="EMBL" id="JADOEL010000003">
    <property type="protein sequence ID" value="MBF8177237.1"/>
    <property type="molecule type" value="Genomic_DNA"/>
</dbReference>
<gene>
    <name evidence="1" type="ORF">IXC47_06050</name>
</gene>
<name>A0ABS0EQX3_9BURK</name>
<comment type="caution">
    <text evidence="1">The sequence shown here is derived from an EMBL/GenBank/DDBJ whole genome shotgun (WGS) entry which is preliminary data.</text>
</comment>
<evidence type="ECO:0000313" key="1">
    <source>
        <dbReference type="EMBL" id="MBF8177237.1"/>
    </source>
</evidence>
<evidence type="ECO:0000313" key="2">
    <source>
        <dbReference type="Proteomes" id="UP000657372"/>
    </source>
</evidence>
<sequence length="157" mass="17132">MSIQTANVVPNFLTRRKIDAQDLRRLQEPVVLFEYEGLDSDGERFYVYTVAGFLDGKNICTAQGGATVGGDVITIHADTRENADAIACLGLYDTINALDQEDQLMLDALAAKARLGTIGALDRMDLANRKDKPDAFVEDMDKLTVLRGDDIIVASGH</sequence>
<reference evidence="1 2" key="1">
    <citation type="submission" date="2020-11" db="EMBL/GenBank/DDBJ databases">
        <title>WGS of Herminiimonas contaminans strain Marseille-Q4544 isolated from planarians Schmidtea mediterranea.</title>
        <authorList>
            <person name="Kangale L."/>
        </authorList>
    </citation>
    <scope>NUCLEOTIDE SEQUENCE [LARGE SCALE GENOMIC DNA]</scope>
    <source>
        <strain evidence="1 2">Marseille-Q4544</strain>
    </source>
</reference>